<dbReference type="InterPro" id="IPR013785">
    <property type="entry name" value="Aldolase_TIM"/>
</dbReference>
<dbReference type="Proteomes" id="UP000199668">
    <property type="component" value="Unassembled WGS sequence"/>
</dbReference>
<dbReference type="PANTHER" id="PTHR32179:SF3">
    <property type="entry name" value="NICOTINATE-NUCLEOTIDE PYROPHOSPHORYLASE [CARBOXYLATING]"/>
    <property type="match status" value="1"/>
</dbReference>
<dbReference type="InterPro" id="IPR037128">
    <property type="entry name" value="Quinolinate_PRibosylTase_N_sf"/>
</dbReference>
<comment type="pathway">
    <text evidence="2">Cofactor biosynthesis; NAD(+) biosynthesis; nicotinate D-ribonucleotide from quinolinate: step 1/1.</text>
</comment>
<evidence type="ECO:0000259" key="14">
    <source>
        <dbReference type="Pfam" id="PF02749"/>
    </source>
</evidence>
<evidence type="ECO:0000256" key="9">
    <source>
        <dbReference type="ARBA" id="ARBA00033102"/>
    </source>
</evidence>
<comment type="function">
    <text evidence="1">Involved in the catabolism of quinolinic acid (QA).</text>
</comment>
<keyword evidence="6" id="KW-0662">Pyridine nucleotide biosynthesis</keyword>
<dbReference type="FunFam" id="3.20.20.70:FF:000030">
    <property type="entry name" value="Nicotinate-nucleotide pyrophosphorylase, carboxylating"/>
    <property type="match status" value="1"/>
</dbReference>
<dbReference type="PANTHER" id="PTHR32179">
    <property type="entry name" value="NICOTINATE-NUCLEOTIDE PYROPHOSPHORYLASE [CARBOXYLATING]"/>
    <property type="match status" value="1"/>
</dbReference>
<dbReference type="PIRSF" id="PIRSF006250">
    <property type="entry name" value="NadC_ModD"/>
    <property type="match status" value="1"/>
</dbReference>
<dbReference type="SUPFAM" id="SSF51690">
    <property type="entry name" value="Nicotinate/Quinolinate PRTase C-terminal domain-like"/>
    <property type="match status" value="1"/>
</dbReference>
<evidence type="ECO:0000313" key="15">
    <source>
        <dbReference type="EMBL" id="SFM39767.1"/>
    </source>
</evidence>
<dbReference type="Gene3D" id="3.20.20.70">
    <property type="entry name" value="Aldolase class I"/>
    <property type="match status" value="1"/>
</dbReference>
<sequence>MQRYQVREALKRFFEEDIGSGDITTEAVFSDKETAEGVVKAKEAGVFCGAVVFEEGWRMLDEAAHVTAHVNEGERIEEGQTLLTVKGRVQALLSGERVLLNLVQRMCGVAEAVRRTVEALNDPGINVCDTRKTMPGLRLFDKYAVRCGGGVNHRGGLYDAVMIKDNHIAAAGSITGAAAKGKEKAGHMVKMEIETTSLDEVKEAVEAGADVIMFDNCSPEQAAAWASAVPPHIRTEVSGTITRESIGAYRGTGVDVISAGSITHSVQALDLSFYLHNKRKE</sequence>
<evidence type="ECO:0000256" key="8">
    <source>
        <dbReference type="ARBA" id="ARBA00022679"/>
    </source>
</evidence>
<dbReference type="Gene3D" id="3.90.1170.20">
    <property type="entry name" value="Quinolinate phosphoribosyl transferase, N-terminal domain"/>
    <property type="match status" value="1"/>
</dbReference>
<dbReference type="InterPro" id="IPR036068">
    <property type="entry name" value="Nicotinate_pribotase-like_C"/>
</dbReference>
<dbReference type="InterPro" id="IPR002638">
    <property type="entry name" value="Quinolinate_PRibosylTrfase_C"/>
</dbReference>
<dbReference type="GO" id="GO:0034213">
    <property type="term" value="P:quinolinate catabolic process"/>
    <property type="evidence" value="ECO:0007669"/>
    <property type="project" value="TreeGrafter"/>
</dbReference>
<comment type="catalytic activity">
    <reaction evidence="10">
        <text>nicotinate beta-D-ribonucleotide + CO2 + diphosphate = quinolinate + 5-phospho-alpha-D-ribose 1-diphosphate + 2 H(+)</text>
        <dbReference type="Rhea" id="RHEA:12733"/>
        <dbReference type="ChEBI" id="CHEBI:15378"/>
        <dbReference type="ChEBI" id="CHEBI:16526"/>
        <dbReference type="ChEBI" id="CHEBI:29959"/>
        <dbReference type="ChEBI" id="CHEBI:33019"/>
        <dbReference type="ChEBI" id="CHEBI:57502"/>
        <dbReference type="ChEBI" id="CHEBI:58017"/>
        <dbReference type="EC" id="2.4.2.19"/>
    </reaction>
</comment>
<evidence type="ECO:0000256" key="7">
    <source>
        <dbReference type="ARBA" id="ARBA00022676"/>
    </source>
</evidence>
<dbReference type="SUPFAM" id="SSF54675">
    <property type="entry name" value="Nicotinate/Quinolinate PRTase N-terminal domain-like"/>
    <property type="match status" value="1"/>
</dbReference>
<dbReference type="GO" id="GO:0004514">
    <property type="term" value="F:nicotinate-nucleotide diphosphorylase (carboxylating) activity"/>
    <property type="evidence" value="ECO:0007669"/>
    <property type="project" value="UniProtKB-EC"/>
</dbReference>
<evidence type="ECO:0000256" key="6">
    <source>
        <dbReference type="ARBA" id="ARBA00022642"/>
    </source>
</evidence>
<evidence type="ECO:0000256" key="2">
    <source>
        <dbReference type="ARBA" id="ARBA00004893"/>
    </source>
</evidence>
<evidence type="ECO:0000256" key="12">
    <source>
        <dbReference type="PIRNR" id="PIRNR006250"/>
    </source>
</evidence>
<comment type="similarity">
    <text evidence="3 12">Belongs to the NadC/ModD family.</text>
</comment>
<dbReference type="InterPro" id="IPR004393">
    <property type="entry name" value="NadC"/>
</dbReference>
<dbReference type="RefSeq" id="WP_090928681.1">
    <property type="nucleotide sequence ID" value="NZ_FOTY01000043.1"/>
</dbReference>
<dbReference type="STRING" id="266892.SAMN04488054_1438"/>
<dbReference type="GO" id="GO:0009435">
    <property type="term" value="P:NAD+ biosynthetic process"/>
    <property type="evidence" value="ECO:0007669"/>
    <property type="project" value="UniProtKB-UniPathway"/>
</dbReference>
<keyword evidence="7 12" id="KW-0328">Glycosyltransferase</keyword>
<dbReference type="Pfam" id="PF02749">
    <property type="entry name" value="QRPTase_N"/>
    <property type="match status" value="1"/>
</dbReference>
<keyword evidence="8 12" id="KW-0808">Transferase</keyword>
<dbReference type="InterPro" id="IPR027277">
    <property type="entry name" value="NadC/ModD"/>
</dbReference>
<evidence type="ECO:0000256" key="1">
    <source>
        <dbReference type="ARBA" id="ARBA00003237"/>
    </source>
</evidence>
<name>A0A1I4QIA4_9BACI</name>
<evidence type="ECO:0000256" key="4">
    <source>
        <dbReference type="ARBA" id="ARBA00011218"/>
    </source>
</evidence>
<evidence type="ECO:0000256" key="10">
    <source>
        <dbReference type="ARBA" id="ARBA00047445"/>
    </source>
</evidence>
<organism evidence="15 16">
    <name type="scientific">Salibacterium qingdaonense</name>
    <dbReference type="NCBI Taxonomy" id="266892"/>
    <lineage>
        <taxon>Bacteria</taxon>
        <taxon>Bacillati</taxon>
        <taxon>Bacillota</taxon>
        <taxon>Bacilli</taxon>
        <taxon>Bacillales</taxon>
        <taxon>Bacillaceae</taxon>
    </lineage>
</organism>
<reference evidence="15 16" key="1">
    <citation type="submission" date="2016-10" db="EMBL/GenBank/DDBJ databases">
        <authorList>
            <person name="de Groot N.N."/>
        </authorList>
    </citation>
    <scope>NUCLEOTIDE SEQUENCE [LARGE SCALE GENOMIC DNA]</scope>
    <source>
        <strain evidence="15 16">CGMCC 1.6134</strain>
    </source>
</reference>
<protein>
    <recommendedName>
        <fullName evidence="11">Probable nicotinate-nucleotide pyrophosphorylase [carboxylating]</fullName>
        <ecNumber evidence="5">2.4.2.19</ecNumber>
    </recommendedName>
    <alternativeName>
        <fullName evidence="9">Quinolinate phosphoribosyltransferase [decarboxylating]</fullName>
    </alternativeName>
</protein>
<evidence type="ECO:0000256" key="5">
    <source>
        <dbReference type="ARBA" id="ARBA00011944"/>
    </source>
</evidence>
<evidence type="ECO:0000256" key="3">
    <source>
        <dbReference type="ARBA" id="ARBA00009400"/>
    </source>
</evidence>
<dbReference type="GO" id="GO:0005737">
    <property type="term" value="C:cytoplasm"/>
    <property type="evidence" value="ECO:0007669"/>
    <property type="project" value="TreeGrafter"/>
</dbReference>
<dbReference type="FunFam" id="3.90.1170.20:FF:000001">
    <property type="entry name" value="Nicotinate-nucleotide diphosphorylase (Carboxylating)"/>
    <property type="match status" value="1"/>
</dbReference>
<evidence type="ECO:0000313" key="16">
    <source>
        <dbReference type="Proteomes" id="UP000199668"/>
    </source>
</evidence>
<dbReference type="EMBL" id="FOTY01000043">
    <property type="protein sequence ID" value="SFM39767.1"/>
    <property type="molecule type" value="Genomic_DNA"/>
</dbReference>
<evidence type="ECO:0000259" key="13">
    <source>
        <dbReference type="Pfam" id="PF01729"/>
    </source>
</evidence>
<dbReference type="AlphaFoldDB" id="A0A1I4QIA4"/>
<dbReference type="InterPro" id="IPR022412">
    <property type="entry name" value="Quinolinate_PRibosylTrfase_N"/>
</dbReference>
<dbReference type="CDD" id="cd01572">
    <property type="entry name" value="QPRTase"/>
    <property type="match status" value="1"/>
</dbReference>
<dbReference type="NCBIfam" id="TIGR00078">
    <property type="entry name" value="nadC"/>
    <property type="match status" value="1"/>
</dbReference>
<gene>
    <name evidence="15" type="ORF">SAMN04488054_1438</name>
</gene>
<accession>A0A1I4QIA4</accession>
<evidence type="ECO:0000256" key="11">
    <source>
        <dbReference type="ARBA" id="ARBA00069173"/>
    </source>
</evidence>
<keyword evidence="16" id="KW-1185">Reference proteome</keyword>
<dbReference type="EC" id="2.4.2.19" evidence="5"/>
<dbReference type="Pfam" id="PF01729">
    <property type="entry name" value="QRPTase_C"/>
    <property type="match status" value="1"/>
</dbReference>
<dbReference type="OrthoDB" id="9782546at2"/>
<comment type="subunit">
    <text evidence="4">Hexamer formed by 3 homodimers.</text>
</comment>
<feature type="domain" description="Quinolinate phosphoribosyl transferase N-terminal" evidence="14">
    <location>
        <begin position="22"/>
        <end position="107"/>
    </location>
</feature>
<feature type="domain" description="Quinolinate phosphoribosyl transferase C-terminal" evidence="13">
    <location>
        <begin position="109"/>
        <end position="272"/>
    </location>
</feature>
<dbReference type="UniPathway" id="UPA00253">
    <property type="reaction ID" value="UER00331"/>
</dbReference>
<proteinExistence type="inferred from homology"/>